<dbReference type="InterPro" id="IPR017576">
    <property type="entry name" value="CRISPR-assoc_prot_Csc1"/>
</dbReference>
<dbReference type="EMBL" id="AP031322">
    <property type="protein sequence ID" value="BFH74686.1"/>
    <property type="molecule type" value="Genomic_DNA"/>
</dbReference>
<organism evidence="1">
    <name type="scientific">Sulfurisphaera javensis</name>
    <dbReference type="NCBI Taxonomy" id="2049879"/>
    <lineage>
        <taxon>Archaea</taxon>
        <taxon>Thermoproteota</taxon>
        <taxon>Thermoprotei</taxon>
        <taxon>Sulfolobales</taxon>
        <taxon>Sulfolobaceae</taxon>
        <taxon>Sulfurisphaera</taxon>
    </lineage>
</organism>
<sequence length="257" mass="29068">MIYKVKLTIEGVLIFSSEVRPMVAGGTAMGSYITPLPYIHNYPLIYGILGKSAEAYFIFPSLHQADYLDRKGKLPLKYTSVSEVLEKAKQGKGFYIYPAFPTKIVTSSFLLSAESWSYGLLTRMPTKNVFPRITSYTAFMPESEFITYMVSEKGFEIPEWIRIGKKRWGIMKVKAEPVKVTGWEKKEECVTSIPVNVKDAQQFGYTVENFSKILETSSMEEGIIGWATLKECYNVKGKVAGETVNLELPIPNENFIE</sequence>
<gene>
    <name evidence="1" type="ORF">SJAV_26300</name>
</gene>
<evidence type="ECO:0008006" key="2">
    <source>
        <dbReference type="Google" id="ProtNLM"/>
    </source>
</evidence>
<name>A0AAT9GVD8_9CREN</name>
<reference evidence="1" key="1">
    <citation type="submission" date="2024-03" db="EMBL/GenBank/DDBJ databases">
        <title>Complete genome sequence of Sulfurisphaera javensis strain KD-1.</title>
        <authorList>
            <person name="Sakai H."/>
            <person name="Nur N."/>
            <person name="Suwanto A."/>
            <person name="Kurosawa N."/>
        </authorList>
    </citation>
    <scope>NUCLEOTIDE SEQUENCE</scope>
    <source>
        <strain evidence="1">KD-1</strain>
    </source>
</reference>
<evidence type="ECO:0000313" key="1">
    <source>
        <dbReference type="EMBL" id="BFH74686.1"/>
    </source>
</evidence>
<dbReference type="AlphaFoldDB" id="A0AAT9GVD8"/>
<dbReference type="Pfam" id="PF26241">
    <property type="entry name" value="Cas_Csc1"/>
    <property type="match status" value="1"/>
</dbReference>
<dbReference type="RefSeq" id="WP_369610172.1">
    <property type="nucleotide sequence ID" value="NZ_AP031322.1"/>
</dbReference>
<dbReference type="GeneID" id="92355585"/>
<proteinExistence type="predicted"/>
<dbReference type="KEGG" id="sjv:SJAV_26300"/>
<protein>
    <recommendedName>
        <fullName evidence="2">CRISPR-associated protein Csc1</fullName>
    </recommendedName>
</protein>
<accession>A0AAT9GVD8</accession>